<evidence type="ECO:0000256" key="4">
    <source>
        <dbReference type="ARBA" id="ARBA00022741"/>
    </source>
</evidence>
<protein>
    <recommendedName>
        <fullName evidence="9">ATP-dependent dethiobiotin synthetase BioD</fullName>
        <ecNumber evidence="9">6.3.3.3</ecNumber>
    </recommendedName>
    <alternativeName>
        <fullName evidence="9">DTB synthetase</fullName>
        <shortName evidence="9">DTBS</shortName>
    </alternativeName>
    <alternativeName>
        <fullName evidence="9">Dethiobiotin synthase</fullName>
    </alternativeName>
</protein>
<feature type="binding site" evidence="9">
    <location>
        <position position="116"/>
    </location>
    <ligand>
        <name>Mg(2+)</name>
        <dbReference type="ChEBI" id="CHEBI:18420"/>
    </ligand>
</feature>
<evidence type="ECO:0000313" key="10">
    <source>
        <dbReference type="EMBL" id="NZA39120.1"/>
    </source>
</evidence>
<dbReference type="Proteomes" id="UP000586254">
    <property type="component" value="Unassembled WGS sequence"/>
</dbReference>
<dbReference type="PANTHER" id="PTHR43210">
    <property type="entry name" value="DETHIOBIOTIN SYNTHETASE"/>
    <property type="match status" value="1"/>
</dbReference>
<dbReference type="PIRSF" id="PIRSF006755">
    <property type="entry name" value="DTB_synth"/>
    <property type="match status" value="1"/>
</dbReference>
<dbReference type="HAMAP" id="MF_00336">
    <property type="entry name" value="BioD"/>
    <property type="match status" value="1"/>
</dbReference>
<feature type="binding site" evidence="9">
    <location>
        <position position="42"/>
    </location>
    <ligand>
        <name>substrate</name>
    </ligand>
</feature>
<feature type="binding site" evidence="9">
    <location>
        <position position="55"/>
    </location>
    <ligand>
        <name>ATP</name>
        <dbReference type="ChEBI" id="CHEBI:30616"/>
    </ligand>
</feature>
<dbReference type="EMBL" id="JACCKS010000016">
    <property type="protein sequence ID" value="NZA39120.1"/>
    <property type="molecule type" value="Genomic_DNA"/>
</dbReference>
<comment type="subcellular location">
    <subcellularLocation>
        <location evidence="9">Cytoplasm</location>
    </subcellularLocation>
</comment>
<feature type="binding site" evidence="9">
    <location>
        <begin position="116"/>
        <end position="119"/>
    </location>
    <ligand>
        <name>ATP</name>
        <dbReference type="ChEBI" id="CHEBI:30616"/>
    </ligand>
</feature>
<feature type="binding site" evidence="9">
    <location>
        <begin position="13"/>
        <end position="18"/>
    </location>
    <ligand>
        <name>ATP</name>
        <dbReference type="ChEBI" id="CHEBI:30616"/>
    </ligand>
</feature>
<dbReference type="EC" id="6.3.3.3" evidence="9"/>
<dbReference type="GO" id="GO:0004141">
    <property type="term" value="F:dethiobiotin synthase activity"/>
    <property type="evidence" value="ECO:0007669"/>
    <property type="project" value="UniProtKB-UniRule"/>
</dbReference>
<dbReference type="CDD" id="cd03109">
    <property type="entry name" value="DTBS"/>
    <property type="match status" value="1"/>
</dbReference>
<comment type="catalytic activity">
    <reaction evidence="9">
        <text>(7R,8S)-7,8-diammoniononanoate + CO2 + ATP = (4R,5S)-dethiobiotin + ADP + phosphate + 3 H(+)</text>
        <dbReference type="Rhea" id="RHEA:15805"/>
        <dbReference type="ChEBI" id="CHEBI:15378"/>
        <dbReference type="ChEBI" id="CHEBI:16526"/>
        <dbReference type="ChEBI" id="CHEBI:30616"/>
        <dbReference type="ChEBI" id="CHEBI:43474"/>
        <dbReference type="ChEBI" id="CHEBI:149469"/>
        <dbReference type="ChEBI" id="CHEBI:149473"/>
        <dbReference type="ChEBI" id="CHEBI:456216"/>
        <dbReference type="EC" id="6.3.3.3"/>
    </reaction>
</comment>
<keyword evidence="2 9" id="KW-0436">Ligase</keyword>
<evidence type="ECO:0000256" key="3">
    <source>
        <dbReference type="ARBA" id="ARBA00022723"/>
    </source>
</evidence>
<evidence type="ECO:0000256" key="2">
    <source>
        <dbReference type="ARBA" id="ARBA00022598"/>
    </source>
</evidence>
<comment type="function">
    <text evidence="9">Catalyzes a mechanistically unusual reaction, the ATP-dependent insertion of CO2 between the N7 and N8 nitrogen atoms of 7,8-diaminopelargonic acid (DAPA, also called 7,8-diammoniononanoate) to form a ureido ring.</text>
</comment>
<dbReference type="UniPathway" id="UPA00078">
    <property type="reaction ID" value="UER00161"/>
</dbReference>
<evidence type="ECO:0000256" key="5">
    <source>
        <dbReference type="ARBA" id="ARBA00022756"/>
    </source>
</evidence>
<organism evidence="10 11">
    <name type="scientific">Eubacterium callanderi</name>
    <dbReference type="NCBI Taxonomy" id="53442"/>
    <lineage>
        <taxon>Bacteria</taxon>
        <taxon>Bacillati</taxon>
        <taxon>Bacillota</taxon>
        <taxon>Clostridia</taxon>
        <taxon>Eubacteriales</taxon>
        <taxon>Eubacteriaceae</taxon>
        <taxon>Eubacterium</taxon>
    </lineage>
</organism>
<comment type="cofactor">
    <cofactor evidence="9">
        <name>Mg(2+)</name>
        <dbReference type="ChEBI" id="CHEBI:18420"/>
    </cofactor>
</comment>
<comment type="catalytic activity">
    <reaction evidence="8">
        <text>(7R,8S)-8-amino-7-(carboxyamino)nonanoate + ATP = (4R,5S)-dethiobiotin + ADP + phosphate + H(+)</text>
        <dbReference type="Rhea" id="RHEA:63684"/>
        <dbReference type="ChEBI" id="CHEBI:15378"/>
        <dbReference type="ChEBI" id="CHEBI:30616"/>
        <dbReference type="ChEBI" id="CHEBI:43474"/>
        <dbReference type="ChEBI" id="CHEBI:149470"/>
        <dbReference type="ChEBI" id="CHEBI:149473"/>
        <dbReference type="ChEBI" id="CHEBI:456216"/>
    </reaction>
</comment>
<dbReference type="GO" id="GO:0009102">
    <property type="term" value="P:biotin biosynthetic process"/>
    <property type="evidence" value="ECO:0007669"/>
    <property type="project" value="UniProtKB-UniRule"/>
</dbReference>
<dbReference type="InterPro" id="IPR004472">
    <property type="entry name" value="DTB_synth_BioD"/>
</dbReference>
<keyword evidence="6 9" id="KW-0067">ATP-binding</keyword>
<dbReference type="RefSeq" id="WP_013380568.1">
    <property type="nucleotide sequence ID" value="NC_014624.2"/>
</dbReference>
<feature type="binding site" evidence="9">
    <location>
        <begin position="179"/>
        <end position="180"/>
    </location>
    <ligand>
        <name>ATP</name>
        <dbReference type="ChEBI" id="CHEBI:30616"/>
    </ligand>
</feature>
<keyword evidence="1 9" id="KW-0963">Cytoplasm</keyword>
<dbReference type="PANTHER" id="PTHR43210:SF2">
    <property type="entry name" value="ATP-DEPENDENT DETHIOBIOTIN SYNTHETASE BIOD 2"/>
    <property type="match status" value="1"/>
</dbReference>
<keyword evidence="3 9" id="KW-0479">Metal-binding</keyword>
<dbReference type="GO" id="GO:0000287">
    <property type="term" value="F:magnesium ion binding"/>
    <property type="evidence" value="ECO:0007669"/>
    <property type="project" value="UniProtKB-UniRule"/>
</dbReference>
<keyword evidence="4 9" id="KW-0547">Nucleotide-binding</keyword>
<feature type="active site" evidence="9">
    <location>
        <position position="38"/>
    </location>
</feature>
<dbReference type="GO" id="GO:0005829">
    <property type="term" value="C:cytosol"/>
    <property type="evidence" value="ECO:0007669"/>
    <property type="project" value="TreeGrafter"/>
</dbReference>
<comment type="caution">
    <text evidence="10">The sequence shown here is derived from an EMBL/GenBank/DDBJ whole genome shotgun (WGS) entry which is preliminary data.</text>
</comment>
<comment type="subunit">
    <text evidence="9">Homodimer.</text>
</comment>
<dbReference type="SUPFAM" id="SSF52540">
    <property type="entry name" value="P-loop containing nucleoside triphosphate hydrolases"/>
    <property type="match status" value="1"/>
</dbReference>
<proteinExistence type="inferred from homology"/>
<accession>A0A853JSW7</accession>
<sequence>MCKGIFITATGTDVGKTYITARIIKGLIAQGINAGYYKAALSGTEVEAGKKIAGDAAYVFRFAGIKGEPNQAVTTMLDYPASPHLAAQMENKRITLAPIIQDFDRAASIYDYVVMEGSGGIICPLNLEGTTLMLVDVIKALALEIVIVADAGLGTINSTLLTLEYARSMKIDTRCIVLNRFDESSAIHCDNKKVIETMTGLEVLVCGVQGDLDILLIKKILLANLLDSI</sequence>
<evidence type="ECO:0000256" key="7">
    <source>
        <dbReference type="ARBA" id="ARBA00022842"/>
    </source>
</evidence>
<reference evidence="10 11" key="1">
    <citation type="submission" date="2020-07" db="EMBL/GenBank/DDBJ databases">
        <title>Organ Donor 1.</title>
        <authorList>
            <person name="Marsh A.J."/>
            <person name="Azcarate-Peril M.A."/>
        </authorList>
    </citation>
    <scope>NUCLEOTIDE SEQUENCE [LARGE SCALE GENOMIC DNA]</scope>
    <source>
        <strain evidence="10 11">AMC0717</strain>
    </source>
</reference>
<dbReference type="Pfam" id="PF13500">
    <property type="entry name" value="AAA_26"/>
    <property type="match status" value="1"/>
</dbReference>
<dbReference type="AlphaFoldDB" id="A0A853JSW7"/>
<evidence type="ECO:0000256" key="6">
    <source>
        <dbReference type="ARBA" id="ARBA00022840"/>
    </source>
</evidence>
<dbReference type="GeneID" id="68363368"/>
<dbReference type="GO" id="GO:0005524">
    <property type="term" value="F:ATP binding"/>
    <property type="evidence" value="ECO:0007669"/>
    <property type="project" value="UniProtKB-UniRule"/>
</dbReference>
<evidence type="ECO:0000256" key="1">
    <source>
        <dbReference type="ARBA" id="ARBA00022490"/>
    </source>
</evidence>
<comment type="similarity">
    <text evidence="9">Belongs to the dethiobiotin synthetase family.</text>
</comment>
<feature type="binding site" evidence="9">
    <location>
        <position position="55"/>
    </location>
    <ligand>
        <name>Mg(2+)</name>
        <dbReference type="ChEBI" id="CHEBI:18420"/>
    </ligand>
</feature>
<comment type="pathway">
    <text evidence="9">Cofactor biosynthesis; biotin biosynthesis; biotin from 7,8-diaminononanoate: step 1/2.</text>
</comment>
<dbReference type="eggNOG" id="COG0132">
    <property type="taxonomic scope" value="Bacteria"/>
</dbReference>
<gene>
    <name evidence="9 10" type="primary">bioD</name>
    <name evidence="10" type="ORF">H0N91_13545</name>
</gene>
<dbReference type="Gene3D" id="3.40.50.300">
    <property type="entry name" value="P-loop containing nucleotide triphosphate hydrolases"/>
    <property type="match status" value="1"/>
</dbReference>
<evidence type="ECO:0000313" key="11">
    <source>
        <dbReference type="Proteomes" id="UP000586254"/>
    </source>
</evidence>
<name>A0A853JSW7_9FIRM</name>
<dbReference type="HOGENOM" id="CLU_072551_3_0_9"/>
<dbReference type="InterPro" id="IPR027417">
    <property type="entry name" value="P-loop_NTPase"/>
</dbReference>
<feature type="binding site" evidence="9">
    <location>
        <position position="17"/>
    </location>
    <ligand>
        <name>Mg(2+)</name>
        <dbReference type="ChEBI" id="CHEBI:18420"/>
    </ligand>
</feature>
<comment type="caution">
    <text evidence="9">Lacks conserved residue(s) required for the propagation of feature annotation.</text>
</comment>
<dbReference type="NCBIfam" id="TIGR00347">
    <property type="entry name" value="bioD"/>
    <property type="match status" value="1"/>
</dbReference>
<keyword evidence="5 9" id="KW-0093">Biotin biosynthesis</keyword>
<evidence type="ECO:0000256" key="9">
    <source>
        <dbReference type="HAMAP-Rule" id="MF_00336"/>
    </source>
</evidence>
<evidence type="ECO:0000256" key="8">
    <source>
        <dbReference type="ARBA" id="ARBA00047386"/>
    </source>
</evidence>
<keyword evidence="7 9" id="KW-0460">Magnesium</keyword>